<accession>A0A4Q4ZFH2</accession>
<dbReference type="OrthoDB" id="5197650at2"/>
<name>A0A4Q4ZFH2_9ACTN</name>
<proteinExistence type="predicted"/>
<gene>
    <name evidence="3" type="ORF">EKO23_09065</name>
</gene>
<organism evidence="3 4">
    <name type="scientific">Nocardioides guangzhouensis</name>
    <dbReference type="NCBI Taxonomy" id="2497878"/>
    <lineage>
        <taxon>Bacteria</taxon>
        <taxon>Bacillati</taxon>
        <taxon>Actinomycetota</taxon>
        <taxon>Actinomycetes</taxon>
        <taxon>Propionibacteriales</taxon>
        <taxon>Nocardioidaceae</taxon>
        <taxon>Nocardioides</taxon>
    </lineage>
</organism>
<dbReference type="EMBL" id="SDKM01000011">
    <property type="protein sequence ID" value="RYP86445.1"/>
    <property type="molecule type" value="Genomic_DNA"/>
</dbReference>
<evidence type="ECO:0000313" key="3">
    <source>
        <dbReference type="EMBL" id="RYP86445.1"/>
    </source>
</evidence>
<dbReference type="RefSeq" id="WP_134716414.1">
    <property type="nucleotide sequence ID" value="NZ_SDKM01000011.1"/>
</dbReference>
<comment type="caution">
    <text evidence="3">The sequence shown here is derived from an EMBL/GenBank/DDBJ whole genome shotgun (WGS) entry which is preliminary data.</text>
</comment>
<evidence type="ECO:0000256" key="1">
    <source>
        <dbReference type="SAM" id="MobiDB-lite"/>
    </source>
</evidence>
<dbReference type="InterPro" id="IPR012312">
    <property type="entry name" value="Hemerythrin-like"/>
</dbReference>
<dbReference type="CDD" id="cd12108">
    <property type="entry name" value="Hr-like"/>
    <property type="match status" value="1"/>
</dbReference>
<sequence>MTTHQHRRPEWPRQLRLPGQAAAPEGPVDMFMMYLMHHAFRRDLAAFTAAVPHTPVDDLVTWQSLADRWTLFAEALHHHHAGEDAWLWPALLEVAGEVDRDTLEAMEAEHEGIDPLLDAAAAGFDRMAAGADEDERAALAVRLVAARECLGRHLVHEETDAMRVLQEHFTQADWDALDEKFREGITFRRVVALVPWALHGVPPAALPDLFARTGSAHHVIWRLTHRRFARAEQRTFRFAHDRLARKAG</sequence>
<protein>
    <submittedName>
        <fullName evidence="3">Hemerythrin domain-containing protein</fullName>
    </submittedName>
</protein>
<dbReference type="AlphaFoldDB" id="A0A4Q4ZFH2"/>
<evidence type="ECO:0000259" key="2">
    <source>
        <dbReference type="Pfam" id="PF01814"/>
    </source>
</evidence>
<feature type="domain" description="Hemerythrin-like" evidence="2">
    <location>
        <begin position="33"/>
        <end position="161"/>
    </location>
</feature>
<evidence type="ECO:0000313" key="4">
    <source>
        <dbReference type="Proteomes" id="UP000295198"/>
    </source>
</evidence>
<dbReference type="Proteomes" id="UP000295198">
    <property type="component" value="Unassembled WGS sequence"/>
</dbReference>
<feature type="region of interest" description="Disordered" evidence="1">
    <location>
        <begin position="1"/>
        <end position="20"/>
    </location>
</feature>
<dbReference type="Pfam" id="PF01814">
    <property type="entry name" value="Hemerythrin"/>
    <property type="match status" value="1"/>
</dbReference>
<keyword evidence="4" id="KW-1185">Reference proteome</keyword>
<dbReference type="Gene3D" id="1.20.120.520">
    <property type="entry name" value="nmb1532 protein domain like"/>
    <property type="match status" value="1"/>
</dbReference>
<reference evidence="3 4" key="1">
    <citation type="submission" date="2019-01" db="EMBL/GenBank/DDBJ databases">
        <title>Nocardioides guangzhouensis sp. nov., an actinobacterium isolated from soil.</title>
        <authorList>
            <person name="Fu Y."/>
            <person name="Cai Y."/>
            <person name="Lin Z."/>
            <person name="Chen P."/>
        </authorList>
    </citation>
    <scope>NUCLEOTIDE SEQUENCE [LARGE SCALE GENOMIC DNA]</scope>
    <source>
        <strain evidence="3 4">130</strain>
    </source>
</reference>